<sequence length="139" mass="15841">MASDTLETISHPLSSILVDEDLQVPISATLDEVQIILDEKCKVLDALPSDLDGETHHLVTRRRNKLRNFILKVAIEYNILPDSLILRDVRVIDKVQREVGGFADVFCGIYRGSKVALKRLRWYINSTDAEKQKLKKVEL</sequence>
<dbReference type="OrthoDB" id="2964234at2759"/>
<protein>
    <submittedName>
        <fullName evidence="1">Uncharacterized protein</fullName>
    </submittedName>
</protein>
<evidence type="ECO:0000313" key="2">
    <source>
        <dbReference type="Proteomes" id="UP000308730"/>
    </source>
</evidence>
<dbReference type="AlphaFoldDB" id="A0A4S4N2R5"/>
<keyword evidence="2" id="KW-1185">Reference proteome</keyword>
<dbReference type="Proteomes" id="UP000308730">
    <property type="component" value="Unassembled WGS sequence"/>
</dbReference>
<organism evidence="1 2">
    <name type="scientific">Antrodiella citrinella</name>
    <dbReference type="NCBI Taxonomy" id="2447956"/>
    <lineage>
        <taxon>Eukaryota</taxon>
        <taxon>Fungi</taxon>
        <taxon>Dikarya</taxon>
        <taxon>Basidiomycota</taxon>
        <taxon>Agaricomycotina</taxon>
        <taxon>Agaricomycetes</taxon>
        <taxon>Polyporales</taxon>
        <taxon>Steccherinaceae</taxon>
        <taxon>Antrodiella</taxon>
    </lineage>
</organism>
<proteinExistence type="predicted"/>
<dbReference type="EMBL" id="SGPM01000030">
    <property type="protein sequence ID" value="THH32061.1"/>
    <property type="molecule type" value="Genomic_DNA"/>
</dbReference>
<gene>
    <name evidence="1" type="ORF">EUX98_g2101</name>
</gene>
<name>A0A4S4N2R5_9APHY</name>
<comment type="caution">
    <text evidence="1">The sequence shown here is derived from an EMBL/GenBank/DDBJ whole genome shotgun (WGS) entry which is preliminary data.</text>
</comment>
<reference evidence="1 2" key="1">
    <citation type="submission" date="2019-02" db="EMBL/GenBank/DDBJ databases">
        <title>Genome sequencing of the rare red list fungi Antrodiella citrinella (Flaviporus citrinellus).</title>
        <authorList>
            <person name="Buettner E."/>
            <person name="Kellner H."/>
        </authorList>
    </citation>
    <scope>NUCLEOTIDE SEQUENCE [LARGE SCALE GENOMIC DNA]</scope>
    <source>
        <strain evidence="1 2">DSM 108506</strain>
    </source>
</reference>
<accession>A0A4S4N2R5</accession>
<evidence type="ECO:0000313" key="1">
    <source>
        <dbReference type="EMBL" id="THH32061.1"/>
    </source>
</evidence>